<dbReference type="Pfam" id="PF01935">
    <property type="entry name" value="DUF87"/>
    <property type="match status" value="1"/>
</dbReference>
<dbReference type="PANTHER" id="PTHR42957:SF1">
    <property type="entry name" value="HELICASE MJ1565-RELATED"/>
    <property type="match status" value="1"/>
</dbReference>
<protein>
    <submittedName>
        <fullName evidence="3">Helicase HerA domain-containing protein</fullName>
    </submittedName>
</protein>
<organism evidence="3 4">
    <name type="scientific">Pseudonocardia aurantiaca</name>
    <dbReference type="NCBI Taxonomy" id="75290"/>
    <lineage>
        <taxon>Bacteria</taxon>
        <taxon>Bacillati</taxon>
        <taxon>Actinomycetota</taxon>
        <taxon>Actinomycetes</taxon>
        <taxon>Pseudonocardiales</taxon>
        <taxon>Pseudonocardiaceae</taxon>
        <taxon>Pseudonocardia</taxon>
    </lineage>
</organism>
<keyword evidence="3" id="KW-0547">Nucleotide-binding</keyword>
<dbReference type="EMBL" id="JBHUCP010000048">
    <property type="protein sequence ID" value="MFD1534991.1"/>
    <property type="molecule type" value="Genomic_DNA"/>
</dbReference>
<keyword evidence="3" id="KW-0378">Hydrolase</keyword>
<reference evidence="4" key="1">
    <citation type="journal article" date="2019" name="Int. J. Syst. Evol. Microbiol.">
        <title>The Global Catalogue of Microorganisms (GCM) 10K type strain sequencing project: providing services to taxonomists for standard genome sequencing and annotation.</title>
        <authorList>
            <consortium name="The Broad Institute Genomics Platform"/>
            <consortium name="The Broad Institute Genome Sequencing Center for Infectious Disease"/>
            <person name="Wu L."/>
            <person name="Ma J."/>
        </authorList>
    </citation>
    <scope>NUCLEOTIDE SEQUENCE [LARGE SCALE GENOMIC DNA]</scope>
    <source>
        <strain evidence="4">JCM 12165</strain>
    </source>
</reference>
<sequence>MTDEERVALEAVQFNSALTPEDVWSPVRHHVEGLHTSVAMSLLRDVEAARRSAGASPIGVALQGERGVGKTHMLRWVRQHVQAQDGYFFLIKLFEGTDFWRSAVHGIIDGFEGGQVDQLGPFLRRLAARADLSPLQQSRIAGTIPVSRADLDDLVTGLRQIDRQVWADCQNTLRALVLYRAMQPGVQEIGYDYFSLDGDVEDVAREEWGFRPGARTRQLVLRDLSRLLALTGPTVIAVDQIDGMLNLRSADTADAATTRKQNALVAEVADGLMELRDATRRTLTVVACLPETWEMIATKSAISAADRFRTRLLQGAMPDAAVAAAIVGQHLGGQYAEVGYVPPYDTWPVLLAAFELPTARNLTPRKLLQRVDVHVRECLESGELRELDDLAERAAPTDESGKRADDAVLQEMDAWFARLRAEADVAAPLHQDTEDERMPALLAAGLSAYINELGERGQMLSVDQVRGKKPPLHARLRQTLDERTEDEVHVAFRAIAHRNARAVQSRISSARTESGLRAGGDEPRLVLIRNAGWPTGPVTAQAVADVEDLGGVCIPISEDDLRTLAALEVMRRPQQPGFLEWLAVRRPAGSTELFRRTLPGAPAPTPAEPVTELAVPPQEAVAAQPSPVRRPSPTPRPRVPTVPSVPIGRSAATGQDVYVPLESLRKHAVVFAGSGSGKTVLLRRLVEECALHGVSAIVLDPNNDLARLGDAWPEPPGGWHEGDAGKASDYLEHTEVVVWTPGRSKGRPLAFQPLPDFAPVIADDDEFRIAIDTAVTSLIPRAHLTGRKVEHGKAVLREALKRFALDGGSHLSGFVGLLGDLPDGVSELRDGTRLAAEMADAFKVAGINDPLFGGSGEAVDPSVLLTPRPGKRARISVINFVGLPAEEQRQSFVNQLQMALFSWIKANPAGDRPLGGLFVMDEAQTLAPSRGTTACTDSTLSLVAQARKYGLGLVFATQAPRGLHNYIPGNAATQFFGYLNSGAQINAATELARAKGGRVAEISRLESGQFYLASEGVAFERVQMPMCLSHHPSSALTSEEVVRRAADGRN</sequence>
<feature type="domain" description="AAA+ ATPase" evidence="2">
    <location>
        <begin position="56"/>
        <end position="318"/>
    </location>
</feature>
<keyword evidence="3" id="KW-0067">ATP-binding</keyword>
<feature type="region of interest" description="Disordered" evidence="1">
    <location>
        <begin position="598"/>
        <end position="647"/>
    </location>
</feature>
<dbReference type="InterPro" id="IPR008571">
    <property type="entry name" value="HerA-like"/>
</dbReference>
<name>A0ABW4FYC3_9PSEU</name>
<dbReference type="InterPro" id="IPR003593">
    <property type="entry name" value="AAA+_ATPase"/>
</dbReference>
<evidence type="ECO:0000259" key="2">
    <source>
        <dbReference type="SMART" id="SM00382"/>
    </source>
</evidence>
<dbReference type="PANTHER" id="PTHR42957">
    <property type="entry name" value="HELICASE MJ1565-RELATED"/>
    <property type="match status" value="1"/>
</dbReference>
<comment type="caution">
    <text evidence="3">The sequence shown here is derived from an EMBL/GenBank/DDBJ whole genome shotgun (WGS) entry which is preliminary data.</text>
</comment>
<dbReference type="RefSeq" id="WP_343973001.1">
    <property type="nucleotide sequence ID" value="NZ_BAAAJG010000003.1"/>
</dbReference>
<dbReference type="SMART" id="SM00382">
    <property type="entry name" value="AAA"/>
    <property type="match status" value="2"/>
</dbReference>
<feature type="domain" description="AAA+ ATPase" evidence="2">
    <location>
        <begin position="664"/>
        <end position="982"/>
    </location>
</feature>
<dbReference type="GO" id="GO:0004386">
    <property type="term" value="F:helicase activity"/>
    <property type="evidence" value="ECO:0007669"/>
    <property type="project" value="UniProtKB-KW"/>
</dbReference>
<dbReference type="InterPro" id="IPR002789">
    <property type="entry name" value="HerA_central"/>
</dbReference>
<evidence type="ECO:0000313" key="4">
    <source>
        <dbReference type="Proteomes" id="UP001597145"/>
    </source>
</evidence>
<dbReference type="InterPro" id="IPR027417">
    <property type="entry name" value="P-loop_NTPase"/>
</dbReference>
<evidence type="ECO:0000256" key="1">
    <source>
        <dbReference type="SAM" id="MobiDB-lite"/>
    </source>
</evidence>
<gene>
    <name evidence="3" type="ORF">ACFSCY_36830</name>
</gene>
<keyword evidence="4" id="KW-1185">Reference proteome</keyword>
<evidence type="ECO:0000313" key="3">
    <source>
        <dbReference type="EMBL" id="MFD1534991.1"/>
    </source>
</evidence>
<feature type="compositionally biased region" description="Pro residues" evidence="1">
    <location>
        <begin position="628"/>
        <end position="640"/>
    </location>
</feature>
<dbReference type="Proteomes" id="UP001597145">
    <property type="component" value="Unassembled WGS sequence"/>
</dbReference>
<keyword evidence="3" id="KW-0347">Helicase</keyword>
<accession>A0ABW4FYC3</accession>
<feature type="compositionally biased region" description="Low complexity" evidence="1">
    <location>
        <begin position="608"/>
        <end position="627"/>
    </location>
</feature>
<proteinExistence type="predicted"/>
<dbReference type="Gene3D" id="3.40.50.300">
    <property type="entry name" value="P-loop containing nucleotide triphosphate hydrolases"/>
    <property type="match status" value="2"/>
</dbReference>
<dbReference type="SUPFAM" id="SSF52540">
    <property type="entry name" value="P-loop containing nucleoside triphosphate hydrolases"/>
    <property type="match status" value="2"/>
</dbReference>